<dbReference type="AlphaFoldDB" id="A0A314ZJ25"/>
<keyword evidence="3" id="KW-1185">Reference proteome</keyword>
<feature type="region of interest" description="Disordered" evidence="1">
    <location>
        <begin position="54"/>
        <end position="96"/>
    </location>
</feature>
<name>A0A314ZJ25_PRUYE</name>
<feature type="region of interest" description="Disordered" evidence="1">
    <location>
        <begin position="1"/>
        <end position="22"/>
    </location>
</feature>
<evidence type="ECO:0000256" key="1">
    <source>
        <dbReference type="SAM" id="MobiDB-lite"/>
    </source>
</evidence>
<dbReference type="EMBL" id="PJQY01000160">
    <property type="protein sequence ID" value="PQQ17238.1"/>
    <property type="molecule type" value="Genomic_DNA"/>
</dbReference>
<comment type="caution">
    <text evidence="2">The sequence shown here is derived from an EMBL/GenBank/DDBJ whole genome shotgun (WGS) entry which is preliminary data.</text>
</comment>
<accession>A0A314ZJ25</accession>
<protein>
    <submittedName>
        <fullName evidence="2">Uncharacterized protein</fullName>
    </submittedName>
</protein>
<feature type="compositionally biased region" description="Basic and acidic residues" evidence="1">
    <location>
        <begin position="56"/>
        <end position="96"/>
    </location>
</feature>
<dbReference type="Proteomes" id="UP000250321">
    <property type="component" value="Unassembled WGS sequence"/>
</dbReference>
<organism evidence="2 3">
    <name type="scientific">Prunus yedoensis var. nudiflora</name>
    <dbReference type="NCBI Taxonomy" id="2094558"/>
    <lineage>
        <taxon>Eukaryota</taxon>
        <taxon>Viridiplantae</taxon>
        <taxon>Streptophyta</taxon>
        <taxon>Embryophyta</taxon>
        <taxon>Tracheophyta</taxon>
        <taxon>Spermatophyta</taxon>
        <taxon>Magnoliopsida</taxon>
        <taxon>eudicotyledons</taxon>
        <taxon>Gunneridae</taxon>
        <taxon>Pentapetalae</taxon>
        <taxon>rosids</taxon>
        <taxon>fabids</taxon>
        <taxon>Rosales</taxon>
        <taxon>Rosaceae</taxon>
        <taxon>Amygdaloideae</taxon>
        <taxon>Amygdaleae</taxon>
        <taxon>Prunus</taxon>
    </lineage>
</organism>
<reference evidence="2 3" key="1">
    <citation type="submission" date="2018-02" db="EMBL/GenBank/DDBJ databases">
        <title>Draft genome of wild Prunus yedoensis var. nudiflora.</title>
        <authorList>
            <person name="Baek S."/>
            <person name="Kim J.-H."/>
            <person name="Choi K."/>
            <person name="Kim G.-B."/>
            <person name="Cho A."/>
            <person name="Jang H."/>
            <person name="Shin C.-H."/>
            <person name="Yu H.-J."/>
            <person name="Mun J.-H."/>
        </authorList>
    </citation>
    <scope>NUCLEOTIDE SEQUENCE [LARGE SCALE GENOMIC DNA]</scope>
    <source>
        <strain evidence="3">cv. Jeju island</strain>
        <tissue evidence="2">Leaf</tissue>
    </source>
</reference>
<proteinExistence type="predicted"/>
<sequence>MGSEFPSAVQKAENMAQVNYEPDELTLMPERGAEKGSIGYDPALDYEMQVQAKEGASLDKKQKEVVSDNKHGSKKADKDRKSKLVSDTSDKKIGGQ</sequence>
<gene>
    <name evidence="2" type="ORF">Pyn_34160</name>
</gene>
<dbReference type="OrthoDB" id="10565609at2759"/>
<evidence type="ECO:0000313" key="2">
    <source>
        <dbReference type="EMBL" id="PQQ17238.1"/>
    </source>
</evidence>
<dbReference type="STRING" id="2094558.A0A314ZJ25"/>
<evidence type="ECO:0000313" key="3">
    <source>
        <dbReference type="Proteomes" id="UP000250321"/>
    </source>
</evidence>